<feature type="non-terminal residue" evidence="1">
    <location>
        <position position="1"/>
    </location>
</feature>
<reference evidence="1 2" key="1">
    <citation type="submission" date="2020-04" db="EMBL/GenBank/DDBJ databases">
        <title>Whole-genome sequencing of Vibrio spp. from China reveals different genetic environments of blaCTX-M-14 among diverse lineages.</title>
        <authorList>
            <person name="Zheng Z."/>
            <person name="Ye L."/>
            <person name="Chen S."/>
        </authorList>
    </citation>
    <scope>NUCLEOTIDE SEQUENCE [LARGE SCALE GENOMIC DNA]</scope>
    <source>
        <strain evidence="1 2">Vb0551</strain>
    </source>
</reference>
<dbReference type="Proteomes" id="UP000518904">
    <property type="component" value="Unassembled WGS sequence"/>
</dbReference>
<name>A0A7Y0SL54_VIBPH</name>
<protein>
    <submittedName>
        <fullName evidence="1">Conjugal transfer protein TraB</fullName>
    </submittedName>
</protein>
<organism evidence="1 2">
    <name type="scientific">Vibrio parahaemolyticus</name>
    <dbReference type="NCBI Taxonomy" id="670"/>
    <lineage>
        <taxon>Bacteria</taxon>
        <taxon>Pseudomonadati</taxon>
        <taxon>Pseudomonadota</taxon>
        <taxon>Gammaproteobacteria</taxon>
        <taxon>Vibrionales</taxon>
        <taxon>Vibrionaceae</taxon>
        <taxon>Vibrio</taxon>
    </lineage>
</organism>
<evidence type="ECO:0000313" key="2">
    <source>
        <dbReference type="Proteomes" id="UP000518904"/>
    </source>
</evidence>
<proteinExistence type="predicted"/>
<dbReference type="EMBL" id="JABCLB010002250">
    <property type="protein sequence ID" value="NMU85466.1"/>
    <property type="molecule type" value="Genomic_DNA"/>
</dbReference>
<dbReference type="AlphaFoldDB" id="A0A7Y0SL54"/>
<sequence length="46" mass="5080">DRIAQFYIDMAEGIFPVIEVDAGRQVDIIVTKGTKLQIRSTGGTKK</sequence>
<evidence type="ECO:0000313" key="1">
    <source>
        <dbReference type="EMBL" id="NMU85466.1"/>
    </source>
</evidence>
<gene>
    <name evidence="1" type="ORF">HKB16_21695</name>
</gene>
<accession>A0A7Y0SL54</accession>
<comment type="caution">
    <text evidence="1">The sequence shown here is derived from an EMBL/GenBank/DDBJ whole genome shotgun (WGS) entry which is preliminary data.</text>
</comment>